<dbReference type="Proteomes" id="UP001628124">
    <property type="component" value="Unassembled WGS sequence"/>
</dbReference>
<gene>
    <name evidence="1" type="ORF">KNCP2_12590</name>
</gene>
<evidence type="ECO:0000313" key="1">
    <source>
        <dbReference type="EMBL" id="GAA5252971.1"/>
    </source>
</evidence>
<dbReference type="EMBL" id="BAABMM010000041">
    <property type="protein sequence ID" value="GAA5252971.1"/>
    <property type="molecule type" value="Genomic_DNA"/>
</dbReference>
<comment type="caution">
    <text evidence="1">The sequence shown here is derived from an EMBL/GenBank/DDBJ whole genome shotgun (WGS) entry which is preliminary data.</text>
</comment>
<protein>
    <submittedName>
        <fullName evidence="1">Uncharacterized protein</fullName>
    </submittedName>
</protein>
<proteinExistence type="predicted"/>
<name>A0ABP9TWM4_9RICK</name>
<keyword evidence="2" id="KW-1185">Reference proteome</keyword>
<sequence length="211" mass="24694">MTEVNYLLIQAGKTLKATVVIGLPYSESTFLNALENNLKIIENGEEFTFDKLFDFETTPEIKHKYEPAIYYPKKFEIAEKVFWECSNRVPDPVQELINVFFIKKLVQMTDKLKFIIVAKEETIKSPNIFNRIIKDFKKFCPLEEYKKLKGNFTCVITQHHENIISMLQNSIAINKDILESSYIKFFYKPTSQDEEIKLTLELKALEEIAIC</sequence>
<reference evidence="1 2" key="1">
    <citation type="journal article" date="2024" name="Microbiol. Immunol.">
        <title>Discovery of a novel spotted fever group Rickettsia, 'Candidatus Rickettsia kedanie,' in unfed larval chigger mites, Leptotrombidium scutellare.</title>
        <authorList>
            <person name="Ogawa M."/>
            <person name="Matsutani M."/>
            <person name="Katayama T."/>
            <person name="Takada N."/>
            <person name="Noda S."/>
            <person name="Takahashi M."/>
            <person name="Kageyama D."/>
            <person name="Hanaoka N."/>
            <person name="Ebihara H."/>
        </authorList>
    </citation>
    <scope>NUCLEOTIDE SEQUENCE [LARGE SCALE GENOMIC DNA]</scope>
    <source>
        <strain evidence="1 2">KNCP2-13</strain>
    </source>
</reference>
<organism evidence="1 2">
    <name type="scientific">Candidatus Rickettsia kedanie</name>
    <dbReference type="NCBI Taxonomy" id="3115352"/>
    <lineage>
        <taxon>Bacteria</taxon>
        <taxon>Pseudomonadati</taxon>
        <taxon>Pseudomonadota</taxon>
        <taxon>Alphaproteobacteria</taxon>
        <taxon>Rickettsiales</taxon>
        <taxon>Rickettsiaceae</taxon>
        <taxon>Rickettsieae</taxon>
        <taxon>Rickettsia</taxon>
        <taxon>spotted fever group</taxon>
    </lineage>
</organism>
<accession>A0ABP9TWM4</accession>
<evidence type="ECO:0000313" key="2">
    <source>
        <dbReference type="Proteomes" id="UP001628124"/>
    </source>
</evidence>